<reference evidence="2" key="3">
    <citation type="submission" date="2025-09" db="UniProtKB">
        <authorList>
            <consortium name="Ensembl"/>
        </authorList>
    </citation>
    <scope>IDENTIFICATION</scope>
</reference>
<dbReference type="PROSITE" id="PS50878">
    <property type="entry name" value="RT_POL"/>
    <property type="match status" value="1"/>
</dbReference>
<evidence type="ECO:0000313" key="2">
    <source>
        <dbReference type="Ensembl" id="ENSGWIP00000029420.1"/>
    </source>
</evidence>
<evidence type="ECO:0000259" key="1">
    <source>
        <dbReference type="PROSITE" id="PS50878"/>
    </source>
</evidence>
<reference evidence="2" key="1">
    <citation type="submission" date="2020-06" db="EMBL/GenBank/DDBJ databases">
        <authorList>
            <consortium name="Wellcome Sanger Institute Data Sharing"/>
        </authorList>
    </citation>
    <scope>NUCLEOTIDE SEQUENCE [LARGE SCALE GENOMIC DNA]</scope>
</reference>
<sequence length="183" mass="21098">LKGCRGSLQFGIGVFLDLSKAFDTIDFPILNGKLSHYGVRGVALQWFMDYVYGRWPYVNLNGKDSDLENIEFGVPQGSILGPLSFIIYINDFVHCSCDIHKILFADDTNLFISHKHLDHLEKLLNDRLAEIDIWFKCNKLSLNTSKTFYLVLRPSSHKYRDCDINLNIDEGRHLSNGQEWRTI</sequence>
<dbReference type="Ensembl" id="ENSGWIT00000032115.1">
    <property type="protein sequence ID" value="ENSGWIP00000029420.1"/>
    <property type="gene ID" value="ENSGWIG00000015363.1"/>
</dbReference>
<keyword evidence="3" id="KW-1185">Reference proteome</keyword>
<dbReference type="Pfam" id="PF00078">
    <property type="entry name" value="RVT_1"/>
    <property type="match status" value="1"/>
</dbReference>
<evidence type="ECO:0000313" key="3">
    <source>
        <dbReference type="Proteomes" id="UP000694680"/>
    </source>
</evidence>
<name>A0A8C5GF85_GOUWI</name>
<feature type="domain" description="Reverse transcriptase" evidence="1">
    <location>
        <begin position="1"/>
        <end position="183"/>
    </location>
</feature>
<reference evidence="2" key="2">
    <citation type="submission" date="2025-08" db="UniProtKB">
        <authorList>
            <consortium name="Ensembl"/>
        </authorList>
    </citation>
    <scope>IDENTIFICATION</scope>
</reference>
<dbReference type="PANTHER" id="PTHR33332">
    <property type="entry name" value="REVERSE TRANSCRIPTASE DOMAIN-CONTAINING PROTEIN"/>
    <property type="match status" value="1"/>
</dbReference>
<proteinExistence type="predicted"/>
<dbReference type="Proteomes" id="UP000694680">
    <property type="component" value="Chromosome 10"/>
</dbReference>
<dbReference type="InterPro" id="IPR000477">
    <property type="entry name" value="RT_dom"/>
</dbReference>
<protein>
    <recommendedName>
        <fullName evidence="1">Reverse transcriptase domain-containing protein</fullName>
    </recommendedName>
</protein>
<organism evidence="2 3">
    <name type="scientific">Gouania willdenowi</name>
    <name type="common">Blunt-snouted clingfish</name>
    <name type="synonym">Lepadogaster willdenowi</name>
    <dbReference type="NCBI Taxonomy" id="441366"/>
    <lineage>
        <taxon>Eukaryota</taxon>
        <taxon>Metazoa</taxon>
        <taxon>Chordata</taxon>
        <taxon>Craniata</taxon>
        <taxon>Vertebrata</taxon>
        <taxon>Euteleostomi</taxon>
        <taxon>Actinopterygii</taxon>
        <taxon>Neopterygii</taxon>
        <taxon>Teleostei</taxon>
        <taxon>Neoteleostei</taxon>
        <taxon>Acanthomorphata</taxon>
        <taxon>Ovalentaria</taxon>
        <taxon>Blenniimorphae</taxon>
        <taxon>Blenniiformes</taxon>
        <taxon>Gobiesocoidei</taxon>
        <taxon>Gobiesocidae</taxon>
        <taxon>Gobiesocinae</taxon>
        <taxon>Gouania</taxon>
    </lineage>
</organism>
<dbReference type="AlphaFoldDB" id="A0A8C5GF85"/>
<accession>A0A8C5GF85</accession>